<name>A0AAE0U607_SORBR</name>
<evidence type="ECO:0000313" key="4">
    <source>
        <dbReference type="EMBL" id="KAK3392318.1"/>
    </source>
</evidence>
<dbReference type="InterPro" id="IPR029226">
    <property type="entry name" value="Ecp2-like"/>
</dbReference>
<dbReference type="AlphaFoldDB" id="A0AAE0U607"/>
<gene>
    <name evidence="4" type="ORF">B0T20DRAFT_509785</name>
</gene>
<evidence type="ECO:0000259" key="3">
    <source>
        <dbReference type="Pfam" id="PF14856"/>
    </source>
</evidence>
<feature type="region of interest" description="Disordered" evidence="1">
    <location>
        <begin position="42"/>
        <end position="89"/>
    </location>
</feature>
<dbReference type="EMBL" id="JAUTDP010000011">
    <property type="protein sequence ID" value="KAK3392318.1"/>
    <property type="molecule type" value="Genomic_DNA"/>
</dbReference>
<evidence type="ECO:0000313" key="5">
    <source>
        <dbReference type="Proteomes" id="UP001281003"/>
    </source>
</evidence>
<accession>A0AAE0U607</accession>
<reference evidence="4" key="1">
    <citation type="journal article" date="2023" name="Mol. Phylogenet. Evol.">
        <title>Genome-scale phylogeny and comparative genomics of the fungal order Sordariales.</title>
        <authorList>
            <person name="Hensen N."/>
            <person name="Bonometti L."/>
            <person name="Westerberg I."/>
            <person name="Brannstrom I.O."/>
            <person name="Guillou S."/>
            <person name="Cros-Aarteil S."/>
            <person name="Calhoun S."/>
            <person name="Haridas S."/>
            <person name="Kuo A."/>
            <person name="Mondo S."/>
            <person name="Pangilinan J."/>
            <person name="Riley R."/>
            <person name="LaButti K."/>
            <person name="Andreopoulos B."/>
            <person name="Lipzen A."/>
            <person name="Chen C."/>
            <person name="Yan M."/>
            <person name="Daum C."/>
            <person name="Ng V."/>
            <person name="Clum A."/>
            <person name="Steindorff A."/>
            <person name="Ohm R.A."/>
            <person name="Martin F."/>
            <person name="Silar P."/>
            <person name="Natvig D.O."/>
            <person name="Lalanne C."/>
            <person name="Gautier V."/>
            <person name="Ament-Velasquez S.L."/>
            <person name="Kruys A."/>
            <person name="Hutchinson M.I."/>
            <person name="Powell A.J."/>
            <person name="Barry K."/>
            <person name="Miller A.N."/>
            <person name="Grigoriev I.V."/>
            <person name="Debuchy R."/>
            <person name="Gladieux P."/>
            <person name="Hiltunen Thoren M."/>
            <person name="Johannesson H."/>
        </authorList>
    </citation>
    <scope>NUCLEOTIDE SEQUENCE</scope>
    <source>
        <strain evidence="4">FGSC 1904</strain>
    </source>
</reference>
<protein>
    <submittedName>
        <fullName evidence="4">Necrosis-inducing factor-domain-containing protein</fullName>
    </submittedName>
</protein>
<dbReference type="Proteomes" id="UP001281003">
    <property type="component" value="Unassembled WGS sequence"/>
</dbReference>
<keyword evidence="5" id="KW-1185">Reference proteome</keyword>
<sequence>MQTPSNLLTYLLTSTTFLSAIVLAAPTGTTPSANPLTYDPLTYHNTSTDDPNDPAIDFFNSLPPPPPHIPKRTPNPLSPSTTGLSVSKRDKNKDWCKGGGYYNATSEGSPWVDDCKIIIQNITPNGGTWHYMTGKQRTLVSHKSCGLGIQSTAGVPAGLSTLIGDKDITEWIQKSIERFASKKEQGKVGSYGDAQCTCEMWHQEEFGMRWGLYRMKGFD</sequence>
<keyword evidence="2" id="KW-0732">Signal</keyword>
<proteinExistence type="predicted"/>
<feature type="domain" description="Ecp2 effector protein-like" evidence="3">
    <location>
        <begin position="95"/>
        <end position="196"/>
    </location>
</feature>
<evidence type="ECO:0000256" key="1">
    <source>
        <dbReference type="SAM" id="MobiDB-lite"/>
    </source>
</evidence>
<comment type="caution">
    <text evidence="4">The sequence shown here is derived from an EMBL/GenBank/DDBJ whole genome shotgun (WGS) entry which is preliminary data.</text>
</comment>
<dbReference type="Pfam" id="PF14856">
    <property type="entry name" value="Hce2"/>
    <property type="match status" value="1"/>
</dbReference>
<evidence type="ECO:0000256" key="2">
    <source>
        <dbReference type="SAM" id="SignalP"/>
    </source>
</evidence>
<reference evidence="4" key="2">
    <citation type="submission" date="2023-07" db="EMBL/GenBank/DDBJ databases">
        <authorList>
            <consortium name="Lawrence Berkeley National Laboratory"/>
            <person name="Haridas S."/>
            <person name="Hensen N."/>
            <person name="Bonometti L."/>
            <person name="Westerberg I."/>
            <person name="Brannstrom I.O."/>
            <person name="Guillou S."/>
            <person name="Cros-Aarteil S."/>
            <person name="Calhoun S."/>
            <person name="Kuo A."/>
            <person name="Mondo S."/>
            <person name="Pangilinan J."/>
            <person name="Riley R."/>
            <person name="LaButti K."/>
            <person name="Andreopoulos B."/>
            <person name="Lipzen A."/>
            <person name="Chen C."/>
            <person name="Yanf M."/>
            <person name="Daum C."/>
            <person name="Ng V."/>
            <person name="Clum A."/>
            <person name="Steindorff A."/>
            <person name="Ohm R."/>
            <person name="Martin F."/>
            <person name="Silar P."/>
            <person name="Natvig D."/>
            <person name="Lalanne C."/>
            <person name="Gautier V."/>
            <person name="Ament-velasquez S.L."/>
            <person name="Kruys A."/>
            <person name="Hutchinson M.I."/>
            <person name="Powell A.J."/>
            <person name="Barry K."/>
            <person name="Miller A.N."/>
            <person name="Grigoriev I.V."/>
            <person name="Debuchy R."/>
            <person name="Gladieux P."/>
            <person name="Thoren M.H."/>
            <person name="Johannesson H."/>
        </authorList>
    </citation>
    <scope>NUCLEOTIDE SEQUENCE</scope>
    <source>
        <strain evidence="4">FGSC 1904</strain>
    </source>
</reference>
<organism evidence="4 5">
    <name type="scientific">Sordaria brevicollis</name>
    <dbReference type="NCBI Taxonomy" id="83679"/>
    <lineage>
        <taxon>Eukaryota</taxon>
        <taxon>Fungi</taxon>
        <taxon>Dikarya</taxon>
        <taxon>Ascomycota</taxon>
        <taxon>Pezizomycotina</taxon>
        <taxon>Sordariomycetes</taxon>
        <taxon>Sordariomycetidae</taxon>
        <taxon>Sordariales</taxon>
        <taxon>Sordariaceae</taxon>
        <taxon>Sordaria</taxon>
    </lineage>
</organism>
<feature type="chain" id="PRO_5041917448" evidence="2">
    <location>
        <begin position="25"/>
        <end position="219"/>
    </location>
</feature>
<feature type="signal peptide" evidence="2">
    <location>
        <begin position="1"/>
        <end position="24"/>
    </location>
</feature>